<comment type="caution">
    <text evidence="7">The sequence shown here is derived from an EMBL/GenBank/DDBJ whole genome shotgun (WGS) entry which is preliminary data.</text>
</comment>
<organism evidence="7 8">
    <name type="scientific">Candidatus Accumulibacter phosphatis</name>
    <dbReference type="NCBI Taxonomy" id="327160"/>
    <lineage>
        <taxon>Bacteria</taxon>
        <taxon>Pseudomonadati</taxon>
        <taxon>Pseudomonadota</taxon>
        <taxon>Betaproteobacteria</taxon>
        <taxon>Candidatus Accumulibacter</taxon>
    </lineage>
</organism>
<gene>
    <name evidence="7" type="ORF">E4Q23_00375</name>
</gene>
<dbReference type="InterPro" id="IPR026461">
    <property type="entry name" value="Trfase_2_rSAM/seldom_assoc"/>
</dbReference>
<dbReference type="Pfam" id="PF00535">
    <property type="entry name" value="Glycos_transf_2"/>
    <property type="match status" value="1"/>
</dbReference>
<evidence type="ECO:0000256" key="5">
    <source>
        <dbReference type="ARBA" id="ARBA00023136"/>
    </source>
</evidence>
<dbReference type="SUPFAM" id="SSF53448">
    <property type="entry name" value="Nucleotide-diphospho-sugar transferases"/>
    <property type="match status" value="1"/>
</dbReference>
<dbReference type="InterPro" id="IPR029044">
    <property type="entry name" value="Nucleotide-diphossugar_trans"/>
</dbReference>
<dbReference type="Gene3D" id="3.90.550.10">
    <property type="entry name" value="Spore Coat Polysaccharide Biosynthesis Protein SpsA, Chain A"/>
    <property type="match status" value="1"/>
</dbReference>
<evidence type="ECO:0000256" key="4">
    <source>
        <dbReference type="ARBA" id="ARBA00022679"/>
    </source>
</evidence>
<dbReference type="PANTHER" id="PTHR43646:SF2">
    <property type="entry name" value="GLYCOSYLTRANSFERASE 2-LIKE DOMAIN-CONTAINING PROTEIN"/>
    <property type="match status" value="1"/>
</dbReference>
<evidence type="ECO:0000256" key="2">
    <source>
        <dbReference type="ARBA" id="ARBA00022475"/>
    </source>
</evidence>
<keyword evidence="4" id="KW-0808">Transferase</keyword>
<dbReference type="InterPro" id="IPR001173">
    <property type="entry name" value="Glyco_trans_2-like"/>
</dbReference>
<proteinExistence type="predicted"/>
<evidence type="ECO:0000256" key="3">
    <source>
        <dbReference type="ARBA" id="ARBA00022676"/>
    </source>
</evidence>
<protein>
    <submittedName>
        <fullName evidence="7">Glycosyltransferase</fullName>
    </submittedName>
</protein>
<evidence type="ECO:0000256" key="1">
    <source>
        <dbReference type="ARBA" id="ARBA00004236"/>
    </source>
</evidence>
<comment type="subcellular location">
    <subcellularLocation>
        <location evidence="1">Cell membrane</location>
    </subcellularLocation>
</comment>
<keyword evidence="3" id="KW-0328">Glycosyltransferase</keyword>
<evidence type="ECO:0000313" key="8">
    <source>
        <dbReference type="Proteomes" id="UP000749010"/>
    </source>
</evidence>
<dbReference type="Proteomes" id="UP000749010">
    <property type="component" value="Unassembled WGS sequence"/>
</dbReference>
<dbReference type="NCBIfam" id="TIGR04283">
    <property type="entry name" value="glyco_like_mftF"/>
    <property type="match status" value="1"/>
</dbReference>
<keyword evidence="8" id="KW-1185">Reference proteome</keyword>
<feature type="domain" description="Glycosyltransferase 2-like" evidence="6">
    <location>
        <begin position="13"/>
        <end position="142"/>
    </location>
</feature>
<evidence type="ECO:0000259" key="6">
    <source>
        <dbReference type="Pfam" id="PF00535"/>
    </source>
</evidence>
<accession>A0ABX1TQ51</accession>
<keyword evidence="2" id="KW-1003">Cell membrane</keyword>
<dbReference type="PANTHER" id="PTHR43646">
    <property type="entry name" value="GLYCOSYLTRANSFERASE"/>
    <property type="match status" value="1"/>
</dbReference>
<name>A0ABX1TQ51_9PROT</name>
<evidence type="ECO:0000313" key="7">
    <source>
        <dbReference type="EMBL" id="NMQ26352.1"/>
    </source>
</evidence>
<sequence>MPDNRMPGSNTISVIIPTFNEEARIGATLANVLPQRPAEVLVVDSGSSDATASIAAATAGVQLLQSAKGRARQMNAGAAAARGEWLLFLHADTLLPAGALERIAALPDGVLAGAFRHRFSGDDWRLRLISRLDNTRSRLTKIAFGDQAVFVRRMLFERLGGFPVCEVMEDVAFGEVLRRATTPILLSEEAITDSRKFEQMGVWTSLLRVGVLLACHRLRLPLVGRSFFNEIR</sequence>
<dbReference type="EMBL" id="SPMY01000002">
    <property type="protein sequence ID" value="NMQ26352.1"/>
    <property type="molecule type" value="Genomic_DNA"/>
</dbReference>
<dbReference type="CDD" id="cd02522">
    <property type="entry name" value="GT_2_like_a"/>
    <property type="match status" value="1"/>
</dbReference>
<reference evidence="7 8" key="1">
    <citation type="submission" date="2019-03" db="EMBL/GenBank/DDBJ databases">
        <title>Metabolic reconstructions from genomes of highly enriched 'Candidatus Accumulibacter' and 'Candidatus Competibacter' bioreactor populations.</title>
        <authorList>
            <person name="Annavajhala M.K."/>
            <person name="Welles L."/>
            <person name="Abbas B."/>
            <person name="Sorokin D."/>
            <person name="Park H."/>
            <person name="Van Loosdrecht M."/>
            <person name="Chandran K."/>
        </authorList>
    </citation>
    <scope>NUCLEOTIDE SEQUENCE [LARGE SCALE GENOMIC DNA]</scope>
    <source>
        <strain evidence="7 8">SBR_S</strain>
    </source>
</reference>
<keyword evidence="5" id="KW-0472">Membrane</keyword>